<dbReference type="EMBL" id="AP006618">
    <property type="protein sequence ID" value="BAD57838.1"/>
    <property type="molecule type" value="Genomic_DNA"/>
</dbReference>
<keyword evidence="2" id="KW-1185">Reference proteome</keyword>
<accession>Q5YVF3</accession>
<evidence type="ECO:0000313" key="1">
    <source>
        <dbReference type="EMBL" id="BAD57838.1"/>
    </source>
</evidence>
<dbReference type="OrthoDB" id="4559251at2"/>
<dbReference type="STRING" id="247156.NFA_29910"/>
<evidence type="ECO:0000313" key="2">
    <source>
        <dbReference type="Proteomes" id="UP000006820"/>
    </source>
</evidence>
<sequence>MSTIPTADYADRADQFTPILADDQGADMDLVASNPLAERIRRAFDDADLADRIDQSIRTPLPDEDDYPLAY</sequence>
<reference evidence="1 2" key="1">
    <citation type="journal article" date="2004" name="Proc. Natl. Acad. Sci. U.S.A.">
        <title>The complete genomic sequence of Nocardia farcinica IFM 10152.</title>
        <authorList>
            <person name="Ishikawa J."/>
            <person name="Yamashita A."/>
            <person name="Mikami Y."/>
            <person name="Hoshino Y."/>
            <person name="Kurita H."/>
            <person name="Hotta K."/>
            <person name="Shiba T."/>
            <person name="Hattori M."/>
        </authorList>
    </citation>
    <scope>NUCLEOTIDE SEQUENCE [LARGE SCALE GENOMIC DNA]</scope>
    <source>
        <strain evidence="1 2">IFM 10152</strain>
    </source>
</reference>
<organism evidence="1 2">
    <name type="scientific">Nocardia farcinica (strain IFM 10152)</name>
    <dbReference type="NCBI Taxonomy" id="247156"/>
    <lineage>
        <taxon>Bacteria</taxon>
        <taxon>Bacillati</taxon>
        <taxon>Actinomycetota</taxon>
        <taxon>Actinomycetes</taxon>
        <taxon>Mycobacteriales</taxon>
        <taxon>Nocardiaceae</taxon>
        <taxon>Nocardia</taxon>
    </lineage>
</organism>
<dbReference type="Proteomes" id="UP000006820">
    <property type="component" value="Chromosome"/>
</dbReference>
<dbReference type="eggNOG" id="ENOG5030V54">
    <property type="taxonomic scope" value="Bacteria"/>
</dbReference>
<dbReference type="GeneID" id="61133710"/>
<name>Q5YVF3_NOCFA</name>
<dbReference type="AlphaFoldDB" id="Q5YVF3"/>
<proteinExistence type="predicted"/>
<dbReference type="HOGENOM" id="CLU_2736006_0_0_11"/>
<dbReference type="KEGG" id="nfa:NFA_29910"/>
<protein>
    <submittedName>
        <fullName evidence="1">Uncharacterized protein</fullName>
    </submittedName>
</protein>
<dbReference type="RefSeq" id="WP_011209523.1">
    <property type="nucleotide sequence ID" value="NC_006361.1"/>
</dbReference>
<gene>
    <name evidence="1" type="ordered locus">NFA_29910</name>
</gene>